<dbReference type="AlphaFoldDB" id="A0A1R2AXP3"/>
<dbReference type="GO" id="GO:0005952">
    <property type="term" value="C:cAMP-dependent protein kinase complex"/>
    <property type="evidence" value="ECO:0007669"/>
    <property type="project" value="InterPro"/>
</dbReference>
<dbReference type="InterPro" id="IPR050503">
    <property type="entry name" value="cAMP-dep_PK_reg_su-like"/>
</dbReference>
<dbReference type="GO" id="GO:0005829">
    <property type="term" value="C:cytosol"/>
    <property type="evidence" value="ECO:0007669"/>
    <property type="project" value="TreeGrafter"/>
</dbReference>
<dbReference type="GO" id="GO:0004862">
    <property type="term" value="F:cAMP-dependent protein kinase inhibitor activity"/>
    <property type="evidence" value="ECO:0007669"/>
    <property type="project" value="TreeGrafter"/>
</dbReference>
<organism evidence="2 3">
    <name type="scientific">Stentor coeruleus</name>
    <dbReference type="NCBI Taxonomy" id="5963"/>
    <lineage>
        <taxon>Eukaryota</taxon>
        <taxon>Sar</taxon>
        <taxon>Alveolata</taxon>
        <taxon>Ciliophora</taxon>
        <taxon>Postciliodesmatophora</taxon>
        <taxon>Heterotrichea</taxon>
        <taxon>Heterotrichida</taxon>
        <taxon>Stentoridae</taxon>
        <taxon>Stentor</taxon>
    </lineage>
</organism>
<dbReference type="PANTHER" id="PTHR11635:SF152">
    <property type="entry name" value="CAMP-DEPENDENT PROTEIN KINASE TYPE I REGULATORY SUBUNIT-RELATED"/>
    <property type="match status" value="1"/>
</dbReference>
<proteinExistence type="predicted"/>
<keyword evidence="3" id="KW-1185">Reference proteome</keyword>
<comment type="caution">
    <text evidence="2">The sequence shown here is derived from an EMBL/GenBank/DDBJ whole genome shotgun (WGS) entry which is preliminary data.</text>
</comment>
<dbReference type="PANTHER" id="PTHR11635">
    <property type="entry name" value="CAMP-DEPENDENT PROTEIN KINASE REGULATORY CHAIN"/>
    <property type="match status" value="1"/>
</dbReference>
<accession>A0A1R2AXP3</accession>
<dbReference type="CDD" id="cd00038">
    <property type="entry name" value="CAP_ED"/>
    <property type="match status" value="1"/>
</dbReference>
<dbReference type="Gene3D" id="2.60.120.10">
    <property type="entry name" value="Jelly Rolls"/>
    <property type="match status" value="1"/>
</dbReference>
<dbReference type="EMBL" id="MPUH01001215">
    <property type="protein sequence ID" value="OMJ69291.1"/>
    <property type="molecule type" value="Genomic_DNA"/>
</dbReference>
<dbReference type="InterPro" id="IPR000595">
    <property type="entry name" value="cNMP-bd_dom"/>
</dbReference>
<gene>
    <name evidence="2" type="ORF">SteCoe_33012</name>
</gene>
<evidence type="ECO:0000259" key="1">
    <source>
        <dbReference type="PROSITE" id="PS50042"/>
    </source>
</evidence>
<reference evidence="2 3" key="1">
    <citation type="submission" date="2016-11" db="EMBL/GenBank/DDBJ databases">
        <title>The macronuclear genome of Stentor coeruleus: a giant cell with tiny introns.</title>
        <authorList>
            <person name="Slabodnick M."/>
            <person name="Ruby J.G."/>
            <person name="Reiff S.B."/>
            <person name="Swart E.C."/>
            <person name="Gosai S."/>
            <person name="Prabakaran S."/>
            <person name="Witkowska E."/>
            <person name="Larue G.E."/>
            <person name="Fisher S."/>
            <person name="Freeman R.M."/>
            <person name="Gunawardena J."/>
            <person name="Chu W."/>
            <person name="Stover N.A."/>
            <person name="Gregory B.D."/>
            <person name="Nowacki M."/>
            <person name="Derisi J."/>
            <person name="Roy S.W."/>
            <person name="Marshall W.F."/>
            <person name="Sood P."/>
        </authorList>
    </citation>
    <scope>NUCLEOTIDE SEQUENCE [LARGE SCALE GENOMIC DNA]</scope>
    <source>
        <strain evidence="2">WM001</strain>
    </source>
</reference>
<dbReference type="InterPro" id="IPR018490">
    <property type="entry name" value="cNMP-bd_dom_sf"/>
</dbReference>
<name>A0A1R2AXP3_9CILI</name>
<dbReference type="Proteomes" id="UP000187209">
    <property type="component" value="Unassembled WGS sequence"/>
</dbReference>
<dbReference type="PROSITE" id="PS50042">
    <property type="entry name" value="CNMP_BINDING_3"/>
    <property type="match status" value="1"/>
</dbReference>
<dbReference type="InterPro" id="IPR014710">
    <property type="entry name" value="RmlC-like_jellyroll"/>
</dbReference>
<protein>
    <recommendedName>
        <fullName evidence="1">Cyclic nucleotide-binding domain-containing protein</fullName>
    </recommendedName>
</protein>
<sequence>MQHRRSISVDNKLRNPNKKIPILPNKQQLKPLLCANQVIPSWLLKREDFKKSLQEEKIVKKYNISDLNCSCVLNNEVEKKVIKYHLSFFSYLKGIEKITRRRFLKAITVSNFKEGDFLPNDNVFFIISGKALIDDEISLGPYNLLINPCNKFSSILCKSSIFSLSLSLSAFSDIFRNKSIKNLSETENLLSKVNLFSKCRPAQLQQLAHLAFPIDFPKNSYIFSISQPSQYFYILTAGEAELSSLVTLKTFNRLPLDRNIRETLTFETSYCQFLYIAKPLNAIGIKETIEKMPRCSKAYVLSSSASVLAIKWAGFKSLIKEKQYKNIESLACCWQDKEIKTEVKNKVKRLRTRLNALIDVCEIDKTHKGRGAFDETPLRRRQYFEALQSSHFEHFKSIFSAHKNFNSFSITSETPQPR</sequence>
<evidence type="ECO:0000313" key="2">
    <source>
        <dbReference type="EMBL" id="OMJ69291.1"/>
    </source>
</evidence>
<feature type="domain" description="Cyclic nucleotide-binding" evidence="1">
    <location>
        <begin position="195"/>
        <end position="242"/>
    </location>
</feature>
<evidence type="ECO:0000313" key="3">
    <source>
        <dbReference type="Proteomes" id="UP000187209"/>
    </source>
</evidence>
<dbReference type="GO" id="GO:0030552">
    <property type="term" value="F:cAMP binding"/>
    <property type="evidence" value="ECO:0007669"/>
    <property type="project" value="TreeGrafter"/>
</dbReference>
<dbReference type="GO" id="GO:0034236">
    <property type="term" value="F:protein kinase A catalytic subunit binding"/>
    <property type="evidence" value="ECO:0007669"/>
    <property type="project" value="TreeGrafter"/>
</dbReference>
<dbReference type="SUPFAM" id="SSF51206">
    <property type="entry name" value="cAMP-binding domain-like"/>
    <property type="match status" value="1"/>
</dbReference>